<dbReference type="OrthoDB" id="252713at2"/>
<feature type="transmembrane region" description="Helical" evidence="1">
    <location>
        <begin position="6"/>
        <end position="26"/>
    </location>
</feature>
<gene>
    <name evidence="2" type="ORF">BSF38_02435</name>
</gene>
<dbReference type="SUPFAM" id="SSF57903">
    <property type="entry name" value="FYVE/PHD zinc finger"/>
    <property type="match status" value="1"/>
</dbReference>
<keyword evidence="1" id="KW-0472">Membrane</keyword>
<accession>A0A1U7CPU4</accession>
<dbReference type="EMBL" id="CP019082">
    <property type="protein sequence ID" value="APW60941.1"/>
    <property type="molecule type" value="Genomic_DNA"/>
</dbReference>
<keyword evidence="1" id="KW-1133">Transmembrane helix</keyword>
<dbReference type="Pfam" id="PF14446">
    <property type="entry name" value="Prok-RING_1"/>
    <property type="match status" value="1"/>
</dbReference>
<dbReference type="AlphaFoldDB" id="A0A1U7CPU4"/>
<dbReference type="InterPro" id="IPR011011">
    <property type="entry name" value="Znf_FYVE_PHD"/>
</dbReference>
<dbReference type="InterPro" id="IPR039522">
    <property type="entry name" value="RING_finger_1_prok"/>
</dbReference>
<proteinExistence type="predicted"/>
<reference evidence="3" key="1">
    <citation type="submission" date="2016-12" db="EMBL/GenBank/DDBJ databases">
        <title>Comparative genomics of four Isosphaeraceae planctomycetes: a common pool of plasmids and glycoside hydrolase genes.</title>
        <authorList>
            <person name="Ivanova A."/>
        </authorList>
    </citation>
    <scope>NUCLEOTIDE SEQUENCE [LARGE SCALE GENOMIC DNA]</scope>
    <source>
        <strain evidence="3">PX4</strain>
    </source>
</reference>
<dbReference type="Proteomes" id="UP000186309">
    <property type="component" value="Chromosome"/>
</dbReference>
<organism evidence="2 3">
    <name type="scientific">Paludisphaera borealis</name>
    <dbReference type="NCBI Taxonomy" id="1387353"/>
    <lineage>
        <taxon>Bacteria</taxon>
        <taxon>Pseudomonadati</taxon>
        <taxon>Planctomycetota</taxon>
        <taxon>Planctomycetia</taxon>
        <taxon>Isosphaerales</taxon>
        <taxon>Isosphaeraceae</taxon>
        <taxon>Paludisphaera</taxon>
    </lineage>
</organism>
<evidence type="ECO:0000313" key="3">
    <source>
        <dbReference type="Proteomes" id="UP000186309"/>
    </source>
</evidence>
<dbReference type="KEGG" id="pbor:BSF38_02435"/>
<evidence type="ECO:0000313" key="2">
    <source>
        <dbReference type="EMBL" id="APW60941.1"/>
    </source>
</evidence>
<evidence type="ECO:0000256" key="1">
    <source>
        <dbReference type="SAM" id="Phobius"/>
    </source>
</evidence>
<protein>
    <submittedName>
        <fullName evidence="2">Uncharacterized protein</fullName>
    </submittedName>
</protein>
<sequence>MELFVLVVIVLIVYGVIRFLAVVGAWSTGARYRAFRQLAARFGGRYESRGLSDPPTVSFPHGENSVRVGLAPTVPGQASIPRTRVVVRFHRGIPFRLELAPVARPSPTQPPKGTRRVRVGDLEFDAGFVVQANDEEMARDFLNPAVRWSIDALQRLVHPGGLLVSISPERLLVQIDRNLSNNRDALFMAVSETLLIQDGLLQGVRRRITEGVTIVAGEPDPDAGPPSCKVCGETIDNGPVIVCSTCNTPHHRECWEFAGACSIYGCGSKSGRPKHAS</sequence>
<dbReference type="RefSeq" id="WP_076345925.1">
    <property type="nucleotide sequence ID" value="NZ_CP019082.1"/>
</dbReference>
<keyword evidence="3" id="KW-1185">Reference proteome</keyword>
<name>A0A1U7CPU4_9BACT</name>
<keyword evidence="1" id="KW-0812">Transmembrane</keyword>